<organism evidence="2 3">
    <name type="scientific">Arthrobacter stackebrandtii</name>
    <dbReference type="NCBI Taxonomy" id="272161"/>
    <lineage>
        <taxon>Bacteria</taxon>
        <taxon>Bacillati</taxon>
        <taxon>Actinomycetota</taxon>
        <taxon>Actinomycetes</taxon>
        <taxon>Micrococcales</taxon>
        <taxon>Micrococcaceae</taxon>
        <taxon>Arthrobacter</taxon>
    </lineage>
</organism>
<feature type="domain" description="Restriction endonuclease type II-like" evidence="1">
    <location>
        <begin position="178"/>
        <end position="262"/>
    </location>
</feature>
<keyword evidence="2" id="KW-0540">Nuclease</keyword>
<keyword evidence="2" id="KW-0255">Endonuclease</keyword>
<protein>
    <submittedName>
        <fullName evidence="2">Very-short-patch-repair endonuclease</fullName>
    </submittedName>
</protein>
<dbReference type="Pfam" id="PF18741">
    <property type="entry name" value="MTES_1575"/>
    <property type="match status" value="1"/>
</dbReference>
<sequence>MNLVVEHIAQFGKVARRRDLIENGCTDWGIAVAQRDGLITKVAPGYFALPGAHPLDVRLAQHQARRACFSQAEELGLWVVKPPDQPHVATAHGRPVPGCVVHKISGVPTLFDILRQCVQCGTEVEALAVLESAVVLKRCTIPELRAAFAGRQRANGRAIIDMIDPQSMSIVETLARYYLRQAGYNVQSQFHVRNMGHVDLLIEGLLGLETDGAAYHNNPTAWEEDLVRNNLMMIEGLPCLRVSARLVLTNPEIMLRWVRQALETLTDK</sequence>
<dbReference type="RefSeq" id="WP_209677194.1">
    <property type="nucleotide sequence ID" value="NZ_JAGIOI010000001.1"/>
</dbReference>
<dbReference type="EMBL" id="JAGIOI010000001">
    <property type="protein sequence ID" value="MBP2411818.1"/>
    <property type="molecule type" value="Genomic_DNA"/>
</dbReference>
<keyword evidence="2" id="KW-0378">Hydrolase</keyword>
<accession>A0ABS4YSP8</accession>
<gene>
    <name evidence="2" type="ORF">JOF48_000617</name>
</gene>
<dbReference type="GO" id="GO:0004519">
    <property type="term" value="F:endonuclease activity"/>
    <property type="evidence" value="ECO:0007669"/>
    <property type="project" value="UniProtKB-KW"/>
</dbReference>
<keyword evidence="3" id="KW-1185">Reference proteome</keyword>
<comment type="caution">
    <text evidence="2">The sequence shown here is derived from an EMBL/GenBank/DDBJ whole genome shotgun (WGS) entry which is preliminary data.</text>
</comment>
<evidence type="ECO:0000259" key="1">
    <source>
        <dbReference type="Pfam" id="PF18741"/>
    </source>
</evidence>
<dbReference type="Gene3D" id="3.40.960.10">
    <property type="entry name" value="VSR Endonuclease"/>
    <property type="match status" value="1"/>
</dbReference>
<name>A0ABS4YSP8_9MICC</name>
<evidence type="ECO:0000313" key="2">
    <source>
        <dbReference type="EMBL" id="MBP2411818.1"/>
    </source>
</evidence>
<dbReference type="InterPro" id="IPR049468">
    <property type="entry name" value="Restrct_endonuc-II-like_dom"/>
</dbReference>
<evidence type="ECO:0000313" key="3">
    <source>
        <dbReference type="Proteomes" id="UP000711614"/>
    </source>
</evidence>
<reference evidence="2 3" key="1">
    <citation type="submission" date="2021-03" db="EMBL/GenBank/DDBJ databases">
        <title>Sequencing the genomes of 1000 actinobacteria strains.</title>
        <authorList>
            <person name="Klenk H.-P."/>
        </authorList>
    </citation>
    <scope>NUCLEOTIDE SEQUENCE [LARGE SCALE GENOMIC DNA]</scope>
    <source>
        <strain evidence="2 3">DSM 16005</strain>
    </source>
</reference>
<dbReference type="Proteomes" id="UP000711614">
    <property type="component" value="Unassembled WGS sequence"/>
</dbReference>
<proteinExistence type="predicted"/>